<feature type="domain" description="Guanylate kinase-like" evidence="7">
    <location>
        <begin position="3"/>
        <end position="176"/>
    </location>
</feature>
<gene>
    <name evidence="6 8" type="primary">phnN</name>
    <name evidence="8" type="ORF">C5F46_13515</name>
</gene>
<evidence type="ECO:0000259" key="7">
    <source>
        <dbReference type="PROSITE" id="PS50052"/>
    </source>
</evidence>
<dbReference type="Proteomes" id="UP000241899">
    <property type="component" value="Unassembled WGS sequence"/>
</dbReference>
<organism evidence="8 9">
    <name type="scientific">Phaeovulum veldkampii DSM 11550</name>
    <dbReference type="NCBI Taxonomy" id="1185920"/>
    <lineage>
        <taxon>Bacteria</taxon>
        <taxon>Pseudomonadati</taxon>
        <taxon>Pseudomonadota</taxon>
        <taxon>Alphaproteobacteria</taxon>
        <taxon>Rhodobacterales</taxon>
        <taxon>Paracoccaceae</taxon>
        <taxon>Phaeovulum</taxon>
    </lineage>
</organism>
<comment type="caution">
    <text evidence="8">The sequence shown here is derived from an EMBL/GenBank/DDBJ whole genome shotgun (WGS) entry which is preliminary data.</text>
</comment>
<evidence type="ECO:0000256" key="1">
    <source>
        <dbReference type="ARBA" id="ARBA00000373"/>
    </source>
</evidence>
<dbReference type="GO" id="GO:0006015">
    <property type="term" value="P:5-phosphoribose 1-diphosphate biosynthetic process"/>
    <property type="evidence" value="ECO:0007669"/>
    <property type="project" value="UniProtKB-UniRule"/>
</dbReference>
<dbReference type="GO" id="GO:0019634">
    <property type="term" value="P:organic phosphonate metabolic process"/>
    <property type="evidence" value="ECO:0007669"/>
    <property type="project" value="UniProtKB-UniRule"/>
</dbReference>
<name>A0A2T4JD69_9RHOB</name>
<sequence>MTGRVFAVVGPSGAGKDTLIAEAAAARPDLHVVRRVITRPSEAGGEPFEGVTEAEFAARRARGEFALFWQAHGLHYGIPASMAAALAAGRDVVFNASRAALETASARFPEMRVIHVTAPVAELARRLAARGRETEADIAERLTRSGYALPPGLPVQTVVNDGPLEAAIKTFIAAFETAPNDLARKTDHD</sequence>
<protein>
    <recommendedName>
        <fullName evidence="6">Ribose 1,5-bisphosphate phosphokinase PhnN</fullName>
        <ecNumber evidence="6">2.7.4.23</ecNumber>
    </recommendedName>
    <alternativeName>
        <fullName evidence="6">Ribose 1,5-bisphosphokinase</fullName>
    </alternativeName>
</protein>
<dbReference type="InterPro" id="IPR027417">
    <property type="entry name" value="P-loop_NTPase"/>
</dbReference>
<dbReference type="PANTHER" id="PTHR23117:SF8">
    <property type="entry name" value="RIBOSE 1,5-BISPHOSPHATE PHOSPHOKINASE PHNN"/>
    <property type="match status" value="1"/>
</dbReference>
<comment type="pathway">
    <text evidence="2 6">Metabolic intermediate biosynthesis; 5-phospho-alpha-D-ribose 1-diphosphate biosynthesis; 5-phospho-alpha-D-ribose 1-diphosphate from D-ribose 5-phosphate (route II): step 3/3.</text>
</comment>
<dbReference type="SUPFAM" id="SSF52540">
    <property type="entry name" value="P-loop containing nucleoside triphosphate hydrolases"/>
    <property type="match status" value="1"/>
</dbReference>
<comment type="catalytic activity">
    <reaction evidence="1 6">
        <text>alpha-D-ribose 1,5-bisphosphate + ATP = 5-phospho-alpha-D-ribose 1-diphosphate + ADP</text>
        <dbReference type="Rhea" id="RHEA:20109"/>
        <dbReference type="ChEBI" id="CHEBI:30616"/>
        <dbReference type="ChEBI" id="CHEBI:58017"/>
        <dbReference type="ChEBI" id="CHEBI:68688"/>
        <dbReference type="ChEBI" id="CHEBI:456216"/>
        <dbReference type="EC" id="2.7.4.23"/>
    </reaction>
</comment>
<dbReference type="EC" id="2.7.4.23" evidence="6"/>
<keyword evidence="5 6" id="KW-0067">ATP-binding</keyword>
<dbReference type="AlphaFoldDB" id="A0A2T4JD69"/>
<evidence type="ECO:0000313" key="8">
    <source>
        <dbReference type="EMBL" id="PTE15839.1"/>
    </source>
</evidence>
<evidence type="ECO:0000256" key="4">
    <source>
        <dbReference type="ARBA" id="ARBA00022741"/>
    </source>
</evidence>
<keyword evidence="3 6" id="KW-0808">Transferase</keyword>
<evidence type="ECO:0000313" key="9">
    <source>
        <dbReference type="Proteomes" id="UP000241899"/>
    </source>
</evidence>
<dbReference type="OrthoDB" id="341217at2"/>
<dbReference type="GO" id="GO:0005829">
    <property type="term" value="C:cytosol"/>
    <property type="evidence" value="ECO:0007669"/>
    <property type="project" value="TreeGrafter"/>
</dbReference>
<dbReference type="Gene3D" id="3.40.50.300">
    <property type="entry name" value="P-loop containing nucleotide triphosphate hydrolases"/>
    <property type="match status" value="1"/>
</dbReference>
<dbReference type="PROSITE" id="PS50052">
    <property type="entry name" value="GUANYLATE_KINASE_2"/>
    <property type="match status" value="1"/>
</dbReference>
<keyword evidence="8" id="KW-0418">Kinase</keyword>
<proteinExistence type="inferred from homology"/>
<dbReference type="PANTHER" id="PTHR23117">
    <property type="entry name" value="GUANYLATE KINASE-RELATED"/>
    <property type="match status" value="1"/>
</dbReference>
<accession>A0A2T4JD69</accession>
<dbReference type="InterPro" id="IPR012699">
    <property type="entry name" value="PhnN"/>
</dbReference>
<dbReference type="EMBL" id="PZKF01000040">
    <property type="protein sequence ID" value="PTE15839.1"/>
    <property type="molecule type" value="Genomic_DNA"/>
</dbReference>
<dbReference type="UniPathway" id="UPA00087">
    <property type="reaction ID" value="UER00175"/>
</dbReference>
<dbReference type="InterPro" id="IPR008144">
    <property type="entry name" value="Guanylate_kin-like_dom"/>
</dbReference>
<dbReference type="GO" id="GO:0033863">
    <property type="term" value="F:ribose 1,5-bisphosphate phosphokinase activity"/>
    <property type="evidence" value="ECO:0007669"/>
    <property type="project" value="UniProtKB-UniRule"/>
</dbReference>
<dbReference type="Pfam" id="PF00625">
    <property type="entry name" value="Guanylate_kin"/>
    <property type="match status" value="1"/>
</dbReference>
<dbReference type="GO" id="GO:0005524">
    <property type="term" value="F:ATP binding"/>
    <property type="evidence" value="ECO:0007669"/>
    <property type="project" value="UniProtKB-KW"/>
</dbReference>
<comment type="function">
    <text evidence="6">Catalyzes the phosphorylation of ribose 1,5-bisphosphate to 5-phospho-D-ribosyl alpha-1-diphosphate (PRPP).</text>
</comment>
<dbReference type="InterPro" id="IPR008145">
    <property type="entry name" value="GK/Ca_channel_bsu"/>
</dbReference>
<keyword evidence="4 6" id="KW-0547">Nucleotide-binding</keyword>
<feature type="binding site" evidence="6">
    <location>
        <begin position="10"/>
        <end position="17"/>
    </location>
    <ligand>
        <name>ATP</name>
        <dbReference type="ChEBI" id="CHEBI:30616"/>
    </ligand>
</feature>
<comment type="similarity">
    <text evidence="6">Belongs to the ribose 1,5-bisphosphokinase family.</text>
</comment>
<dbReference type="SMART" id="SM00072">
    <property type="entry name" value="GuKc"/>
    <property type="match status" value="1"/>
</dbReference>
<evidence type="ECO:0000256" key="6">
    <source>
        <dbReference type="HAMAP-Rule" id="MF_00836"/>
    </source>
</evidence>
<keyword evidence="9" id="KW-1185">Reference proteome</keyword>
<dbReference type="HAMAP" id="MF_00836">
    <property type="entry name" value="PhnN"/>
    <property type="match status" value="1"/>
</dbReference>
<dbReference type="NCBIfam" id="TIGR02322">
    <property type="entry name" value="phosphon_PhnN"/>
    <property type="match status" value="1"/>
</dbReference>
<evidence type="ECO:0000256" key="3">
    <source>
        <dbReference type="ARBA" id="ARBA00022679"/>
    </source>
</evidence>
<evidence type="ECO:0000256" key="5">
    <source>
        <dbReference type="ARBA" id="ARBA00022840"/>
    </source>
</evidence>
<reference evidence="8 9" key="1">
    <citation type="submission" date="2018-03" db="EMBL/GenBank/DDBJ databases">
        <title>Rhodobacter veldkampii.</title>
        <authorList>
            <person name="Meyer T.E."/>
            <person name="Miller S."/>
            <person name="Lodha T."/>
            <person name="Gandham S."/>
            <person name="Chintalapati S."/>
            <person name="Chintalapati V.R."/>
        </authorList>
    </citation>
    <scope>NUCLEOTIDE SEQUENCE [LARGE SCALE GENOMIC DNA]</scope>
    <source>
        <strain evidence="8 9">DSM 11550</strain>
    </source>
</reference>
<evidence type="ECO:0000256" key="2">
    <source>
        <dbReference type="ARBA" id="ARBA00005069"/>
    </source>
</evidence>